<evidence type="ECO:0000313" key="10">
    <source>
        <dbReference type="Proteomes" id="UP000315215"/>
    </source>
</evidence>
<comment type="similarity">
    <text evidence="5">Belongs to the bacterial ribosomal protein bL25 family. CTC subfamily.</text>
</comment>
<dbReference type="CDD" id="cd00495">
    <property type="entry name" value="Ribosomal_L25_TL5_CTC"/>
    <property type="match status" value="1"/>
</dbReference>
<evidence type="ECO:0000259" key="7">
    <source>
        <dbReference type="Pfam" id="PF01386"/>
    </source>
</evidence>
<dbReference type="Proteomes" id="UP000315215">
    <property type="component" value="Chromosome"/>
</dbReference>
<dbReference type="KEGG" id="aqt:FN924_00355"/>
<dbReference type="HAMAP" id="MF_01334">
    <property type="entry name" value="Ribosomal_bL25_CTC"/>
    <property type="match status" value="1"/>
</dbReference>
<comment type="function">
    <text evidence="5">This is one of the proteins that binds to the 5S RNA in the ribosome where it forms part of the central protuberance.</text>
</comment>
<keyword evidence="10" id="KW-1185">Reference proteome</keyword>
<feature type="domain" description="Large ribosomal subunit protein bL25 L25" evidence="7">
    <location>
        <begin position="5"/>
        <end position="91"/>
    </location>
</feature>
<evidence type="ECO:0000256" key="3">
    <source>
        <dbReference type="ARBA" id="ARBA00022980"/>
    </source>
</evidence>
<evidence type="ECO:0000256" key="6">
    <source>
        <dbReference type="SAM" id="MobiDB-lite"/>
    </source>
</evidence>
<evidence type="ECO:0000259" key="8">
    <source>
        <dbReference type="Pfam" id="PF14693"/>
    </source>
</evidence>
<dbReference type="GO" id="GO:0003735">
    <property type="term" value="F:structural constituent of ribosome"/>
    <property type="evidence" value="ECO:0007669"/>
    <property type="project" value="InterPro"/>
</dbReference>
<keyword evidence="2 5" id="KW-0694">RNA-binding</keyword>
<dbReference type="InterPro" id="IPR020057">
    <property type="entry name" value="Ribosomal_bL25_b-dom"/>
</dbReference>
<dbReference type="GO" id="GO:0006412">
    <property type="term" value="P:translation"/>
    <property type="evidence" value="ECO:0007669"/>
    <property type="project" value="UniProtKB-UniRule"/>
</dbReference>
<evidence type="ECO:0000256" key="1">
    <source>
        <dbReference type="ARBA" id="ARBA00022730"/>
    </source>
</evidence>
<keyword evidence="3 5" id="KW-0689">Ribosomal protein</keyword>
<gene>
    <name evidence="5" type="primary">rplY</name>
    <name evidence="5" type="synonym">ctc</name>
    <name evidence="9" type="ORF">FN924_00355</name>
</gene>
<dbReference type="OrthoDB" id="9790002at2"/>
<keyword evidence="4 5" id="KW-0687">Ribonucleoprotein</keyword>
<accession>A0A516KBS7</accession>
<dbReference type="EMBL" id="CP041666">
    <property type="protein sequence ID" value="QDP38826.1"/>
    <property type="molecule type" value="Genomic_DNA"/>
</dbReference>
<dbReference type="Gene3D" id="2.40.240.10">
    <property type="entry name" value="Ribosomal Protein L25, Chain P"/>
    <property type="match status" value="1"/>
</dbReference>
<dbReference type="SUPFAM" id="SSF50715">
    <property type="entry name" value="Ribosomal protein L25-like"/>
    <property type="match status" value="1"/>
</dbReference>
<dbReference type="Gene3D" id="2.170.120.20">
    <property type="entry name" value="Ribosomal protein L25, beta domain"/>
    <property type="match status" value="1"/>
</dbReference>
<dbReference type="InterPro" id="IPR011035">
    <property type="entry name" value="Ribosomal_bL25/Gln-tRNA_synth"/>
</dbReference>
<dbReference type="GO" id="GO:0008097">
    <property type="term" value="F:5S rRNA binding"/>
    <property type="evidence" value="ECO:0007669"/>
    <property type="project" value="InterPro"/>
</dbReference>
<dbReference type="InterPro" id="IPR020930">
    <property type="entry name" value="Ribosomal_uL5_bac-type"/>
</dbReference>
<dbReference type="PANTHER" id="PTHR33284">
    <property type="entry name" value="RIBOSOMAL PROTEIN L25/GLN-TRNA SYNTHETASE, ANTI-CODON-BINDING DOMAIN-CONTAINING PROTEIN"/>
    <property type="match status" value="1"/>
</dbReference>
<feature type="region of interest" description="Disordered" evidence="6">
    <location>
        <begin position="180"/>
        <end position="211"/>
    </location>
</feature>
<feature type="domain" description="Large ribosomal subunit protein bL25 beta" evidence="8">
    <location>
        <begin position="100"/>
        <end position="181"/>
    </location>
</feature>
<protein>
    <recommendedName>
        <fullName evidence="5">Large ribosomal subunit protein bL25</fullName>
    </recommendedName>
    <alternativeName>
        <fullName evidence="5">General stress protein CTC</fullName>
    </alternativeName>
</protein>
<evidence type="ECO:0000256" key="5">
    <source>
        <dbReference type="HAMAP-Rule" id="MF_01334"/>
    </source>
</evidence>
<evidence type="ECO:0000256" key="2">
    <source>
        <dbReference type="ARBA" id="ARBA00022884"/>
    </source>
</evidence>
<dbReference type="NCBIfam" id="TIGR00731">
    <property type="entry name" value="bL25_bact_ctc"/>
    <property type="match status" value="1"/>
</dbReference>
<dbReference type="GO" id="GO:0022625">
    <property type="term" value="C:cytosolic large ribosomal subunit"/>
    <property type="evidence" value="ECO:0007669"/>
    <property type="project" value="TreeGrafter"/>
</dbReference>
<dbReference type="InterPro" id="IPR020056">
    <property type="entry name" value="Rbsml_bL25/Gln-tRNA_synth_N"/>
</dbReference>
<dbReference type="AlphaFoldDB" id="A0A516KBS7"/>
<feature type="compositionally biased region" description="Acidic residues" evidence="6">
    <location>
        <begin position="185"/>
        <end position="211"/>
    </location>
</feature>
<dbReference type="Pfam" id="PF01386">
    <property type="entry name" value="Ribosomal_L25p"/>
    <property type="match status" value="1"/>
</dbReference>
<comment type="subunit">
    <text evidence="5">Part of the 50S ribosomal subunit; part of the 5S rRNA/L5/L18/L25 subcomplex. Contacts the 5S rRNA. Binds to the 5S rRNA independently of L5 and L18.</text>
</comment>
<dbReference type="PANTHER" id="PTHR33284:SF1">
    <property type="entry name" value="RIBOSOMAL PROTEIN L25_GLN-TRNA SYNTHETASE, ANTI-CODON-BINDING DOMAIN-CONTAINING PROTEIN"/>
    <property type="match status" value="1"/>
</dbReference>
<dbReference type="RefSeq" id="WP_143891579.1">
    <property type="nucleotide sequence ID" value="NZ_CP041666.1"/>
</dbReference>
<name>A0A516KBS7_9BACI</name>
<dbReference type="Pfam" id="PF14693">
    <property type="entry name" value="Ribosomal_TL5_C"/>
    <property type="match status" value="1"/>
</dbReference>
<sequence length="211" mass="23050">MTVTLKVDNREDLTQSNTRKIRHNGMIPAVVYGNDREPTTISVNSLELLKTVRDEGRNAIISLDVNGESVDVMLHDYQVEPIKGELLHADFFVVNMSQEMDVEVAVHLTGESVGVKDGGVLQQPLYHLAVRAKPANIPEEISIDVTDLAVGDSITIGDLKSGRDYEILEDDNTTVVTVLPPDGGAEQDEVEAPEEIADADSEASNEDENKE</sequence>
<keyword evidence="1 5" id="KW-0699">rRNA-binding</keyword>
<dbReference type="InterPro" id="IPR037121">
    <property type="entry name" value="Ribosomal_bL25_C"/>
</dbReference>
<reference evidence="9 10" key="1">
    <citation type="submission" date="2019-07" db="EMBL/GenBank/DDBJ databases">
        <authorList>
            <person name="Li J."/>
        </authorList>
    </citation>
    <scope>NUCLEOTIDE SEQUENCE [LARGE SCALE GENOMIC DNA]</scope>
    <source>
        <strain evidence="9 10">TKL69</strain>
    </source>
</reference>
<organism evidence="9 10">
    <name type="scientific">Radiobacillus deserti</name>
    <dbReference type="NCBI Taxonomy" id="2594883"/>
    <lineage>
        <taxon>Bacteria</taxon>
        <taxon>Bacillati</taxon>
        <taxon>Bacillota</taxon>
        <taxon>Bacilli</taxon>
        <taxon>Bacillales</taxon>
        <taxon>Bacillaceae</taxon>
        <taxon>Radiobacillus</taxon>
    </lineage>
</organism>
<dbReference type="InterPro" id="IPR029751">
    <property type="entry name" value="Ribosomal_L25_dom"/>
</dbReference>
<evidence type="ECO:0000313" key="9">
    <source>
        <dbReference type="EMBL" id="QDP38826.1"/>
    </source>
</evidence>
<dbReference type="InterPro" id="IPR001021">
    <property type="entry name" value="Ribosomal_bL25_long"/>
</dbReference>
<proteinExistence type="inferred from homology"/>
<dbReference type="NCBIfam" id="NF004133">
    <property type="entry name" value="PRK05618.2-4"/>
    <property type="match status" value="1"/>
</dbReference>
<evidence type="ECO:0000256" key="4">
    <source>
        <dbReference type="ARBA" id="ARBA00023274"/>
    </source>
</evidence>